<keyword evidence="2" id="KW-1185">Reference proteome</keyword>
<name>X6LTQ8_RETFI</name>
<proteinExistence type="predicted"/>
<comment type="caution">
    <text evidence="1">The sequence shown here is derived from an EMBL/GenBank/DDBJ whole genome shotgun (WGS) entry which is preliminary data.</text>
</comment>
<accession>X6LTQ8</accession>
<protein>
    <submittedName>
        <fullName evidence="1">Uncharacterized protein</fullName>
    </submittedName>
</protein>
<organism evidence="1 2">
    <name type="scientific">Reticulomyxa filosa</name>
    <dbReference type="NCBI Taxonomy" id="46433"/>
    <lineage>
        <taxon>Eukaryota</taxon>
        <taxon>Sar</taxon>
        <taxon>Rhizaria</taxon>
        <taxon>Retaria</taxon>
        <taxon>Foraminifera</taxon>
        <taxon>Monothalamids</taxon>
        <taxon>Reticulomyxidae</taxon>
        <taxon>Reticulomyxa</taxon>
    </lineage>
</organism>
<dbReference type="Proteomes" id="UP000023152">
    <property type="component" value="Unassembled WGS sequence"/>
</dbReference>
<dbReference type="EMBL" id="ASPP01029292">
    <property type="protein sequence ID" value="ETO04492.1"/>
    <property type="molecule type" value="Genomic_DNA"/>
</dbReference>
<gene>
    <name evidence="1" type="ORF">RFI_32905</name>
</gene>
<dbReference type="AlphaFoldDB" id="X6LTQ8"/>
<evidence type="ECO:0000313" key="1">
    <source>
        <dbReference type="EMBL" id="ETO04492.1"/>
    </source>
</evidence>
<evidence type="ECO:0000313" key="2">
    <source>
        <dbReference type="Proteomes" id="UP000023152"/>
    </source>
</evidence>
<reference evidence="1 2" key="1">
    <citation type="journal article" date="2013" name="Curr. Biol.">
        <title>The Genome of the Foraminiferan Reticulomyxa filosa.</title>
        <authorList>
            <person name="Glockner G."/>
            <person name="Hulsmann N."/>
            <person name="Schleicher M."/>
            <person name="Noegel A.A."/>
            <person name="Eichinger L."/>
            <person name="Gallinger C."/>
            <person name="Pawlowski J."/>
            <person name="Sierra R."/>
            <person name="Euteneuer U."/>
            <person name="Pillet L."/>
            <person name="Moustafa A."/>
            <person name="Platzer M."/>
            <person name="Groth M."/>
            <person name="Szafranski K."/>
            <person name="Schliwa M."/>
        </authorList>
    </citation>
    <scope>NUCLEOTIDE SEQUENCE [LARGE SCALE GENOMIC DNA]</scope>
</reference>
<sequence length="277" mass="32901">MLSKAACAYGKAPLVRLQQRFWFDYVKYANGEQAGKTVKEMEEEDAVAATKKKSDHFSWSFVDWFQKHKPERVNEWNTIKNQYNQFESYLRGADTSGNKNDIVFAEFREKIADPKFVDDAEIEYHLQKNALQSITNMNTLAGWDSKKIDTFEEEFRKNGDLLWKPLTEQQKLEMLNRTKAAEEEDAKQKVMAEELQKDYEQLDAERMCYVFFVLGHETLSMRLSQHPRSAESTEDFKLAKQFFYDYFMHPAQMNQIKKMKLQQFQDANRRKLFLERI</sequence>